<name>A0A9P0CLK4_9CUCU</name>
<dbReference type="EMBL" id="OV651823">
    <property type="protein sequence ID" value="CAH1101379.1"/>
    <property type="molecule type" value="Genomic_DNA"/>
</dbReference>
<keyword evidence="1" id="KW-0732">Signal</keyword>
<feature type="signal peptide" evidence="1">
    <location>
        <begin position="1"/>
        <end position="19"/>
    </location>
</feature>
<dbReference type="Proteomes" id="UP001153636">
    <property type="component" value="Chromosome 11"/>
</dbReference>
<evidence type="ECO:0000256" key="1">
    <source>
        <dbReference type="SAM" id="SignalP"/>
    </source>
</evidence>
<gene>
    <name evidence="2" type="ORF">PSYICH_LOCUS2394</name>
</gene>
<evidence type="ECO:0000313" key="2">
    <source>
        <dbReference type="EMBL" id="CAH1101379.1"/>
    </source>
</evidence>
<sequence>MKSTTVILSLVLCVAAVSGETTPEKISEPVHVTNSTNDYDFNQALVDFVKGKSVGLWYKLLELLEEMKKDCPTFESEFEKEFQTVRECAEEVKLNTNQTICQAVKTHFHTCNKPVRDLLSKCLPPKSRDLPELISKIVLTVFDEACQSTVEQILELMNPCQFTTDFASHESCVALRTQIRSYTDTFPTKQFVCSLIPTIKKCSNERHVSDCSNPITKRAFARFHEAIEEATKELCAAPSKNEIA</sequence>
<accession>A0A9P0CLK4</accession>
<protein>
    <submittedName>
        <fullName evidence="2">Uncharacterized protein</fullName>
    </submittedName>
</protein>
<reference evidence="2" key="1">
    <citation type="submission" date="2022-01" db="EMBL/GenBank/DDBJ databases">
        <authorList>
            <person name="King R."/>
        </authorList>
    </citation>
    <scope>NUCLEOTIDE SEQUENCE</scope>
</reference>
<keyword evidence="3" id="KW-1185">Reference proteome</keyword>
<dbReference type="OrthoDB" id="6760427at2759"/>
<dbReference type="AlphaFoldDB" id="A0A9P0CLK4"/>
<evidence type="ECO:0000313" key="3">
    <source>
        <dbReference type="Proteomes" id="UP001153636"/>
    </source>
</evidence>
<organism evidence="2 3">
    <name type="scientific">Psylliodes chrysocephalus</name>
    <dbReference type="NCBI Taxonomy" id="3402493"/>
    <lineage>
        <taxon>Eukaryota</taxon>
        <taxon>Metazoa</taxon>
        <taxon>Ecdysozoa</taxon>
        <taxon>Arthropoda</taxon>
        <taxon>Hexapoda</taxon>
        <taxon>Insecta</taxon>
        <taxon>Pterygota</taxon>
        <taxon>Neoptera</taxon>
        <taxon>Endopterygota</taxon>
        <taxon>Coleoptera</taxon>
        <taxon>Polyphaga</taxon>
        <taxon>Cucujiformia</taxon>
        <taxon>Chrysomeloidea</taxon>
        <taxon>Chrysomelidae</taxon>
        <taxon>Galerucinae</taxon>
        <taxon>Alticini</taxon>
        <taxon>Psylliodes</taxon>
    </lineage>
</organism>
<proteinExistence type="predicted"/>
<feature type="chain" id="PRO_5040394578" evidence="1">
    <location>
        <begin position="20"/>
        <end position="244"/>
    </location>
</feature>